<evidence type="ECO:0000313" key="2">
    <source>
        <dbReference type="Proteomes" id="UP000030302"/>
    </source>
</evidence>
<sequence>MYGLIPVSFVPNAYGQFRGGGSLVGYFHESNFSQKISPRESTYIEVFLHKFI</sequence>
<protein>
    <submittedName>
        <fullName evidence="1">Uncharacterized protein</fullName>
    </submittedName>
</protein>
<dbReference type="Proteomes" id="UP000030302">
    <property type="component" value="Chromosome"/>
</dbReference>
<dbReference type="AlphaFoldDB" id="A0A0A1F6T1"/>
<gene>
    <name evidence="1" type="ORF">LT85_0224</name>
</gene>
<accession>A0A0A1F6T1</accession>
<name>A0A0A1F6T1_9BURK</name>
<dbReference type="EMBL" id="CP009962">
    <property type="protein sequence ID" value="AIY39384.1"/>
    <property type="molecule type" value="Genomic_DNA"/>
</dbReference>
<dbReference type="HOGENOM" id="CLU_3078675_0_0_4"/>
<keyword evidence="2" id="KW-1185">Reference proteome</keyword>
<reference evidence="2" key="1">
    <citation type="journal article" date="2014" name="Soil Biol. Biochem.">
        <title>Structure and function of bacterial communities in ageing soils: Insights from the Mendocino ecological staircase.</title>
        <authorList>
            <person name="Uroz S."/>
            <person name="Tech J.J."/>
            <person name="Sawaya N.A."/>
            <person name="Frey-Klett P."/>
            <person name="Leveau J.H.J."/>
        </authorList>
    </citation>
    <scope>NUCLEOTIDE SEQUENCE [LARGE SCALE GENOMIC DNA]</scope>
    <source>
        <strain evidence="2">Cal35</strain>
    </source>
</reference>
<proteinExistence type="predicted"/>
<dbReference type="KEGG" id="care:LT85_0224"/>
<evidence type="ECO:0000313" key="1">
    <source>
        <dbReference type="EMBL" id="AIY39384.1"/>
    </source>
</evidence>
<organism evidence="1 2">
    <name type="scientific">Collimonas arenae</name>
    <dbReference type="NCBI Taxonomy" id="279058"/>
    <lineage>
        <taxon>Bacteria</taxon>
        <taxon>Pseudomonadati</taxon>
        <taxon>Pseudomonadota</taxon>
        <taxon>Betaproteobacteria</taxon>
        <taxon>Burkholderiales</taxon>
        <taxon>Oxalobacteraceae</taxon>
        <taxon>Collimonas</taxon>
    </lineage>
</organism>